<reference evidence="6 7" key="1">
    <citation type="journal article" date="2007" name="Proc. Natl. Acad. Sci. U.S.A.">
        <title>Characterization of a marine gammaproteobacterium capable of aerobic anoxygenic photosynthesis.</title>
        <authorList>
            <person name="Fuchs B.M."/>
            <person name="Spring S."/>
            <person name="Teeling H."/>
            <person name="Quast C."/>
            <person name="Wulf J."/>
            <person name="Schattenhofer M."/>
            <person name="Yan S."/>
            <person name="Ferriera S."/>
            <person name="Johnson J."/>
            <person name="Glockner F.O."/>
            <person name="Amann R."/>
        </authorList>
    </citation>
    <scope>NUCLEOTIDE SEQUENCE [LARGE SCALE GENOMIC DNA]</scope>
    <source>
        <strain evidence="6">KT71</strain>
    </source>
</reference>
<feature type="active site" description="Proton acceptor" evidence="5">
    <location>
        <position position="74"/>
    </location>
</feature>
<comment type="function">
    <text evidence="5">Nucleoside triphosphate pyrophosphatase that hydrolyzes 7-methyl-GTP (m(7)GTP). May have a dual role in cell division arrest and in preventing the incorporation of modified nucleotides into cellular nucleic acids.</text>
</comment>
<comment type="caution">
    <text evidence="6">The sequence shown here is derived from an EMBL/GenBank/DDBJ whole genome shotgun (WGS) entry which is preliminary data.</text>
</comment>
<evidence type="ECO:0000256" key="3">
    <source>
        <dbReference type="ARBA" id="ARBA00022801"/>
    </source>
</evidence>
<dbReference type="NCBIfam" id="TIGR00172">
    <property type="entry name" value="maf"/>
    <property type="match status" value="1"/>
</dbReference>
<gene>
    <name evidence="6" type="ORF">KT71_15289</name>
</gene>
<comment type="similarity">
    <text evidence="5">Belongs to the Maf family. YceF subfamily.</text>
</comment>
<dbReference type="PIRSF" id="PIRSF006305">
    <property type="entry name" value="Maf"/>
    <property type="match status" value="1"/>
</dbReference>
<dbReference type="OrthoDB" id="9813694at2"/>
<organism evidence="6 7">
    <name type="scientific">Congregibacter litoralis KT71</name>
    <dbReference type="NCBI Taxonomy" id="314285"/>
    <lineage>
        <taxon>Bacteria</taxon>
        <taxon>Pseudomonadati</taxon>
        <taxon>Pseudomonadota</taxon>
        <taxon>Gammaproteobacteria</taxon>
        <taxon>Cellvibrionales</taxon>
        <taxon>Halieaceae</taxon>
        <taxon>Congregibacter</taxon>
    </lineage>
</organism>
<dbReference type="Gene3D" id="3.90.950.10">
    <property type="match status" value="1"/>
</dbReference>
<dbReference type="STRING" id="314285.KT71_15289"/>
<comment type="caution">
    <text evidence="5">Lacks conserved residue(s) required for the propagation of feature annotation.</text>
</comment>
<dbReference type="Pfam" id="PF02545">
    <property type="entry name" value="Maf"/>
    <property type="match status" value="1"/>
</dbReference>
<evidence type="ECO:0000256" key="1">
    <source>
        <dbReference type="ARBA" id="ARBA00004496"/>
    </source>
</evidence>
<dbReference type="HAMAP" id="MF_00528">
    <property type="entry name" value="Maf"/>
    <property type="match status" value="1"/>
</dbReference>
<keyword evidence="4 5" id="KW-0546">Nucleotide metabolism</keyword>
<keyword evidence="3 5" id="KW-0378">Hydrolase</keyword>
<dbReference type="GO" id="GO:0009117">
    <property type="term" value="P:nucleotide metabolic process"/>
    <property type="evidence" value="ECO:0007669"/>
    <property type="project" value="UniProtKB-KW"/>
</dbReference>
<keyword evidence="2 5" id="KW-0963">Cytoplasm</keyword>
<dbReference type="HOGENOM" id="CLU_040416_1_0_6"/>
<dbReference type="InterPro" id="IPR029001">
    <property type="entry name" value="ITPase-like_fam"/>
</dbReference>
<accession>A4A8E6</accession>
<keyword evidence="7" id="KW-1185">Reference proteome</keyword>
<name>A4A8E6_9GAMM</name>
<feature type="site" description="Important for substrate specificity" evidence="5">
    <location>
        <position position="17"/>
    </location>
</feature>
<dbReference type="CDD" id="cd00555">
    <property type="entry name" value="Maf"/>
    <property type="match status" value="1"/>
</dbReference>
<feature type="site" description="Important for substrate specificity" evidence="5">
    <location>
        <position position="158"/>
    </location>
</feature>
<dbReference type="SUPFAM" id="SSF52972">
    <property type="entry name" value="ITPase-like"/>
    <property type="match status" value="1"/>
</dbReference>
<evidence type="ECO:0000256" key="2">
    <source>
        <dbReference type="ARBA" id="ARBA00022490"/>
    </source>
</evidence>
<feature type="site" description="Important for substrate specificity" evidence="5">
    <location>
        <position position="75"/>
    </location>
</feature>
<dbReference type="PANTHER" id="PTHR43213:SF10">
    <property type="entry name" value="7-METHYL-GTP PYROPHOSPHATASE"/>
    <property type="match status" value="1"/>
</dbReference>
<dbReference type="GO" id="GO:0047429">
    <property type="term" value="F:nucleoside triphosphate diphosphatase activity"/>
    <property type="evidence" value="ECO:0007669"/>
    <property type="project" value="InterPro"/>
</dbReference>
<dbReference type="eggNOG" id="COG0424">
    <property type="taxonomic scope" value="Bacteria"/>
</dbReference>
<comment type="cofactor">
    <cofactor evidence="5">
        <name>a divalent metal cation</name>
        <dbReference type="ChEBI" id="CHEBI:60240"/>
    </cofactor>
</comment>
<evidence type="ECO:0000313" key="6">
    <source>
        <dbReference type="EMBL" id="EAQ97941.1"/>
    </source>
</evidence>
<evidence type="ECO:0000256" key="5">
    <source>
        <dbReference type="HAMAP-Rule" id="MF_00528"/>
    </source>
</evidence>
<evidence type="ECO:0000256" key="4">
    <source>
        <dbReference type="ARBA" id="ARBA00023080"/>
    </source>
</evidence>
<dbReference type="EC" id="3.6.1.-" evidence="5"/>
<proteinExistence type="inferred from homology"/>
<dbReference type="EMBL" id="AAOA02000001">
    <property type="protein sequence ID" value="EAQ97941.1"/>
    <property type="molecule type" value="Genomic_DNA"/>
</dbReference>
<dbReference type="InterPro" id="IPR003697">
    <property type="entry name" value="Maf-like"/>
</dbReference>
<dbReference type="Proteomes" id="UP000019205">
    <property type="component" value="Chromosome"/>
</dbReference>
<comment type="subcellular location">
    <subcellularLocation>
        <location evidence="1 5">Cytoplasm</location>
    </subcellularLocation>
</comment>
<dbReference type="AlphaFoldDB" id="A4A8E6"/>
<dbReference type="GO" id="GO:0005737">
    <property type="term" value="C:cytoplasm"/>
    <property type="evidence" value="ECO:0007669"/>
    <property type="project" value="UniProtKB-SubCell"/>
</dbReference>
<protein>
    <recommendedName>
        <fullName evidence="5">7-methyl-GTP pyrophosphatase</fullName>
        <shortName evidence="5">m(7)GTP pyrophosphatase</shortName>
        <ecNumber evidence="5">3.6.1.-</ecNumber>
    </recommendedName>
</protein>
<sequence length="198" mass="21183">MHTMTSSPLILASTSPYRKRLLERLGIPFQCVSPETDETPRKNEPPEALAARLADAKALAVSESHPLAIVLGSDQVAARGEILLGKPGSIAAAQKQLALCSGESVSFYTAVSLARGGKVIARHCVPTLVTFRALTDRQIAEYVDRERPLDCAGSFRWEGLGICLFTALESTDPTALEGLPLIATCDLLNSQQLGVLQN</sequence>
<evidence type="ECO:0000313" key="7">
    <source>
        <dbReference type="Proteomes" id="UP000019205"/>
    </source>
</evidence>
<reference evidence="6 7" key="2">
    <citation type="journal article" date="2009" name="PLoS ONE">
        <title>The photosynthetic apparatus and its regulation in the aerobic gammaproteobacterium Congregibacter litoralis gen. nov., sp. nov.</title>
        <authorList>
            <person name="Spring S."/>
            <person name="Lunsdorf H."/>
            <person name="Fuchs B.M."/>
            <person name="Tindall B.J."/>
        </authorList>
    </citation>
    <scope>NUCLEOTIDE SEQUENCE [LARGE SCALE GENOMIC DNA]</scope>
    <source>
        <strain evidence="6">KT71</strain>
    </source>
</reference>
<dbReference type="PANTHER" id="PTHR43213">
    <property type="entry name" value="BIFUNCTIONAL DTTP/UTP PYROPHOSPHATASE/METHYLTRANSFERASE PROTEIN-RELATED"/>
    <property type="match status" value="1"/>
</dbReference>
<comment type="catalytic activity">
    <reaction evidence="5">
        <text>N(7)-methyl-GTP + H2O = N(7)-methyl-GMP + diphosphate + H(+)</text>
        <dbReference type="Rhea" id="RHEA:58744"/>
        <dbReference type="ChEBI" id="CHEBI:15377"/>
        <dbReference type="ChEBI" id="CHEBI:15378"/>
        <dbReference type="ChEBI" id="CHEBI:33019"/>
        <dbReference type="ChEBI" id="CHEBI:58285"/>
        <dbReference type="ChEBI" id="CHEBI:87133"/>
    </reaction>
</comment>